<reference evidence="3 4" key="1">
    <citation type="submission" date="2017-09" db="EMBL/GenBank/DDBJ databases">
        <title>Large-scale bioinformatics analysis of Bacillus genomes uncovers conserved roles of natural products in bacterial physiology.</title>
        <authorList>
            <consortium name="Agbiome Team Llc"/>
            <person name="Bleich R.M."/>
            <person name="Grubbs K.J."/>
            <person name="Santa Maria K.C."/>
            <person name="Allen S.E."/>
            <person name="Farag S."/>
            <person name="Shank E.A."/>
            <person name="Bowers A."/>
        </authorList>
    </citation>
    <scope>NUCLEOTIDE SEQUENCE [LARGE SCALE GENOMIC DNA]</scope>
    <source>
        <strain evidence="3 4">AFS060282</strain>
    </source>
</reference>
<dbReference type="PANTHER" id="PTHR21064:SF6">
    <property type="entry name" value="AMINOGLYCOSIDE PHOSPHOTRANSFERASE DOMAIN-CONTAINING PROTEIN"/>
    <property type="match status" value="1"/>
</dbReference>
<gene>
    <name evidence="3" type="ORF">COK98_28755</name>
</gene>
<protein>
    <recommendedName>
        <fullName evidence="2">Aminoglycoside phosphotransferase domain-containing protein</fullName>
    </recommendedName>
</protein>
<evidence type="ECO:0000256" key="1">
    <source>
        <dbReference type="ARBA" id="ARBA00038240"/>
    </source>
</evidence>
<organism evidence="3 4">
    <name type="scientific">Bacillus cereus</name>
    <dbReference type="NCBI Taxonomy" id="1396"/>
    <lineage>
        <taxon>Bacteria</taxon>
        <taxon>Bacillati</taxon>
        <taxon>Bacillota</taxon>
        <taxon>Bacilli</taxon>
        <taxon>Bacillales</taxon>
        <taxon>Bacillaceae</taxon>
        <taxon>Bacillus</taxon>
        <taxon>Bacillus cereus group</taxon>
    </lineage>
</organism>
<dbReference type="PANTHER" id="PTHR21064">
    <property type="entry name" value="AMINOGLYCOSIDE PHOSPHOTRANSFERASE DOMAIN-CONTAINING PROTEIN-RELATED"/>
    <property type="match status" value="1"/>
</dbReference>
<dbReference type="Pfam" id="PF01636">
    <property type="entry name" value="APH"/>
    <property type="match status" value="1"/>
</dbReference>
<dbReference type="Gene3D" id="3.90.1200.10">
    <property type="match status" value="1"/>
</dbReference>
<dbReference type="SUPFAM" id="SSF56112">
    <property type="entry name" value="Protein kinase-like (PK-like)"/>
    <property type="match status" value="1"/>
</dbReference>
<evidence type="ECO:0000259" key="2">
    <source>
        <dbReference type="Pfam" id="PF01636"/>
    </source>
</evidence>
<dbReference type="InterPro" id="IPR002575">
    <property type="entry name" value="Aminoglycoside_PTrfase"/>
</dbReference>
<dbReference type="EMBL" id="NVDQ01000045">
    <property type="protein sequence ID" value="PFV01779.1"/>
    <property type="molecule type" value="Genomic_DNA"/>
</dbReference>
<dbReference type="InterPro" id="IPR050249">
    <property type="entry name" value="Pseudomonas-type_ThrB"/>
</dbReference>
<feature type="domain" description="Aminoglycoside phosphotransferase" evidence="2">
    <location>
        <begin position="70"/>
        <end position="253"/>
    </location>
</feature>
<comment type="caution">
    <text evidence="3">The sequence shown here is derived from an EMBL/GenBank/DDBJ whole genome shotgun (WGS) entry which is preliminary data.</text>
</comment>
<dbReference type="InterPro" id="IPR011009">
    <property type="entry name" value="Kinase-like_dom_sf"/>
</dbReference>
<sequence>MEQLIKEALIPYFIGNKSLVIEKELHTGSWNSDLHYKIVADGIPYSARFIRYNRSPNNVFGEITNEILYEQTKFCQFLVNNSVPFMRLFTISEDEPFTIVKWKNEIYRFILFEWIEGQHITHCNEYIAEEFGKVARRFHDISSIYKSSIFSKKSHLVGYSQFVNNLRNKVKTLNLSLESSIMIEEYLEITEHHIEKANTKRFDFILQSDLNPLNIIWNENKKVVGIVDFESIGYSDRVEGLAWLIKWYSRTNGINSHEMSSEVTKAFLKGYNSDDFLNKKDYHRLSSLIWLSGCINWNFVKKTTEILETNNSVTLKKHIDTYKHRGEKLLSLILTN</sequence>
<dbReference type="Proteomes" id="UP000226257">
    <property type="component" value="Unassembled WGS sequence"/>
</dbReference>
<evidence type="ECO:0000313" key="3">
    <source>
        <dbReference type="EMBL" id="PFV01779.1"/>
    </source>
</evidence>
<evidence type="ECO:0000313" key="4">
    <source>
        <dbReference type="Proteomes" id="UP000226257"/>
    </source>
</evidence>
<proteinExistence type="inferred from homology"/>
<dbReference type="RefSeq" id="WP_098297719.1">
    <property type="nucleotide sequence ID" value="NZ_NTWB01000053.1"/>
</dbReference>
<dbReference type="AlphaFoldDB" id="A0A9X7G518"/>
<accession>A0A9X7G518</accession>
<dbReference type="GO" id="GO:0019202">
    <property type="term" value="F:amino acid kinase activity"/>
    <property type="evidence" value="ECO:0007669"/>
    <property type="project" value="TreeGrafter"/>
</dbReference>
<name>A0A9X7G518_BACCE</name>
<comment type="similarity">
    <text evidence="1">Belongs to the pseudomonas-type ThrB family.</text>
</comment>